<protein>
    <submittedName>
        <fullName evidence="2">Uncharacterized protein</fullName>
    </submittedName>
</protein>
<reference evidence="2" key="2">
    <citation type="submission" date="2021-02" db="EMBL/GenBank/DDBJ databases">
        <authorList>
            <person name="Kimball J.A."/>
            <person name="Haas M.W."/>
            <person name="Macchietto M."/>
            <person name="Kono T."/>
            <person name="Duquette J."/>
            <person name="Shao M."/>
        </authorList>
    </citation>
    <scope>NUCLEOTIDE SEQUENCE</scope>
    <source>
        <tissue evidence="2">Fresh leaf tissue</tissue>
    </source>
</reference>
<evidence type="ECO:0000256" key="1">
    <source>
        <dbReference type="SAM" id="MobiDB-lite"/>
    </source>
</evidence>
<keyword evidence="3" id="KW-1185">Reference proteome</keyword>
<gene>
    <name evidence="2" type="ORF">GUJ93_ZPchr0002g25403</name>
</gene>
<sequence length="79" mass="8009">MEEKDWGSKSLLDSHSIADADADAVSLPFPSPHTPSSAASHAARPVASSAAARAATAGGISRSEGIAMLCLLVKIFICS</sequence>
<dbReference type="EMBL" id="JAAALK010000287">
    <property type="protein sequence ID" value="KAG8059228.1"/>
    <property type="molecule type" value="Genomic_DNA"/>
</dbReference>
<accession>A0A8J5S6D1</accession>
<dbReference type="Proteomes" id="UP000729402">
    <property type="component" value="Unassembled WGS sequence"/>
</dbReference>
<feature type="compositionally biased region" description="Low complexity" evidence="1">
    <location>
        <begin position="34"/>
        <end position="43"/>
    </location>
</feature>
<reference evidence="2" key="1">
    <citation type="journal article" date="2021" name="bioRxiv">
        <title>Whole Genome Assembly and Annotation of Northern Wild Rice, Zizania palustris L., Supports a Whole Genome Duplication in the Zizania Genus.</title>
        <authorList>
            <person name="Haas M."/>
            <person name="Kono T."/>
            <person name="Macchietto M."/>
            <person name="Millas R."/>
            <person name="McGilp L."/>
            <person name="Shao M."/>
            <person name="Duquette J."/>
            <person name="Hirsch C.N."/>
            <person name="Kimball J."/>
        </authorList>
    </citation>
    <scope>NUCLEOTIDE SEQUENCE</scope>
    <source>
        <tissue evidence="2">Fresh leaf tissue</tissue>
    </source>
</reference>
<proteinExistence type="predicted"/>
<comment type="caution">
    <text evidence="2">The sequence shown here is derived from an EMBL/GenBank/DDBJ whole genome shotgun (WGS) entry which is preliminary data.</text>
</comment>
<organism evidence="2 3">
    <name type="scientific">Zizania palustris</name>
    <name type="common">Northern wild rice</name>
    <dbReference type="NCBI Taxonomy" id="103762"/>
    <lineage>
        <taxon>Eukaryota</taxon>
        <taxon>Viridiplantae</taxon>
        <taxon>Streptophyta</taxon>
        <taxon>Embryophyta</taxon>
        <taxon>Tracheophyta</taxon>
        <taxon>Spermatophyta</taxon>
        <taxon>Magnoliopsida</taxon>
        <taxon>Liliopsida</taxon>
        <taxon>Poales</taxon>
        <taxon>Poaceae</taxon>
        <taxon>BOP clade</taxon>
        <taxon>Oryzoideae</taxon>
        <taxon>Oryzeae</taxon>
        <taxon>Zizaniinae</taxon>
        <taxon>Zizania</taxon>
    </lineage>
</organism>
<evidence type="ECO:0000313" key="3">
    <source>
        <dbReference type="Proteomes" id="UP000729402"/>
    </source>
</evidence>
<feature type="region of interest" description="Disordered" evidence="1">
    <location>
        <begin position="24"/>
        <end position="43"/>
    </location>
</feature>
<name>A0A8J5S6D1_ZIZPA</name>
<evidence type="ECO:0000313" key="2">
    <source>
        <dbReference type="EMBL" id="KAG8059228.1"/>
    </source>
</evidence>
<dbReference type="AlphaFoldDB" id="A0A8J5S6D1"/>